<proteinExistence type="predicted"/>
<dbReference type="EMBL" id="KV417592">
    <property type="protein sequence ID" value="KZP16530.1"/>
    <property type="molecule type" value="Genomic_DNA"/>
</dbReference>
<evidence type="ECO:0000313" key="1">
    <source>
        <dbReference type="EMBL" id="KZP16530.1"/>
    </source>
</evidence>
<accession>A0A166F802</accession>
<reference evidence="1 2" key="1">
    <citation type="journal article" date="2016" name="Mol. Biol. Evol.">
        <title>Comparative Genomics of Early-Diverging Mushroom-Forming Fungi Provides Insights into the Origins of Lignocellulose Decay Capabilities.</title>
        <authorList>
            <person name="Nagy L.G."/>
            <person name="Riley R."/>
            <person name="Tritt A."/>
            <person name="Adam C."/>
            <person name="Daum C."/>
            <person name="Floudas D."/>
            <person name="Sun H."/>
            <person name="Yadav J.S."/>
            <person name="Pangilinan J."/>
            <person name="Larsson K.H."/>
            <person name="Matsuura K."/>
            <person name="Barry K."/>
            <person name="Labutti K."/>
            <person name="Kuo R."/>
            <person name="Ohm R.A."/>
            <person name="Bhattacharya S.S."/>
            <person name="Shirouzu T."/>
            <person name="Yoshinaga Y."/>
            <person name="Martin F.M."/>
            <person name="Grigoriev I.V."/>
            <person name="Hibbett D.S."/>
        </authorList>
    </citation>
    <scope>NUCLEOTIDE SEQUENCE [LARGE SCALE GENOMIC DNA]</scope>
    <source>
        <strain evidence="1 2">CBS 109695</strain>
    </source>
</reference>
<dbReference type="Proteomes" id="UP000076532">
    <property type="component" value="Unassembled WGS sequence"/>
</dbReference>
<organism evidence="1 2">
    <name type="scientific">Athelia psychrophila</name>
    <dbReference type="NCBI Taxonomy" id="1759441"/>
    <lineage>
        <taxon>Eukaryota</taxon>
        <taxon>Fungi</taxon>
        <taxon>Dikarya</taxon>
        <taxon>Basidiomycota</taxon>
        <taxon>Agaricomycotina</taxon>
        <taxon>Agaricomycetes</taxon>
        <taxon>Agaricomycetidae</taxon>
        <taxon>Atheliales</taxon>
        <taxon>Atheliaceae</taxon>
        <taxon>Athelia</taxon>
    </lineage>
</organism>
<protein>
    <submittedName>
        <fullName evidence="1">Uncharacterized protein</fullName>
    </submittedName>
</protein>
<sequence length="210" mass="24531">MQKYVIHFHQHPGIPFDEKGTHLTASEIHEGAGNNMYSFCHEHDLSQVWAYMWNCWHSPPQWPLWARSAAPGIPWLKTTMVSEAQWIVIKHHDLATFNRPRLDLVVHVIINRLLPRVCVTLANLLGTRQKMRAPSTNNWQSEFRAQWLDMSKSDEHCHMRRQLEVLKTSKKAKGRSERLIELEAEASRLNGKYHIDVSRWTCSCPTYLIS</sequence>
<name>A0A166F802_9AGAM</name>
<dbReference type="AlphaFoldDB" id="A0A166F802"/>
<evidence type="ECO:0000313" key="2">
    <source>
        <dbReference type="Proteomes" id="UP000076532"/>
    </source>
</evidence>
<gene>
    <name evidence="1" type="ORF">FIBSPDRAFT_912280</name>
</gene>
<dbReference type="OrthoDB" id="3262412at2759"/>
<keyword evidence="2" id="KW-1185">Reference proteome</keyword>
<dbReference type="STRING" id="436010.A0A166F802"/>